<dbReference type="RefSeq" id="WP_157425087.1">
    <property type="nucleotide sequence ID" value="NZ_BAAANI010000004.1"/>
</dbReference>
<accession>A0ABV5SSY1</accession>
<organism evidence="1 2">
    <name type="scientific">Agromyces lapidis</name>
    <dbReference type="NCBI Taxonomy" id="279574"/>
    <lineage>
        <taxon>Bacteria</taxon>
        <taxon>Bacillati</taxon>
        <taxon>Actinomycetota</taxon>
        <taxon>Actinomycetes</taxon>
        <taxon>Micrococcales</taxon>
        <taxon>Microbacteriaceae</taxon>
        <taxon>Agromyces</taxon>
    </lineage>
</organism>
<dbReference type="Proteomes" id="UP001589667">
    <property type="component" value="Unassembled WGS sequence"/>
</dbReference>
<reference evidence="1 2" key="1">
    <citation type="submission" date="2024-09" db="EMBL/GenBank/DDBJ databases">
        <authorList>
            <person name="Sun Q."/>
            <person name="Mori K."/>
        </authorList>
    </citation>
    <scope>NUCLEOTIDE SEQUENCE [LARGE SCALE GENOMIC DNA]</scope>
    <source>
        <strain evidence="1 2">JCM 14321</strain>
    </source>
</reference>
<evidence type="ECO:0000313" key="2">
    <source>
        <dbReference type="Proteomes" id="UP001589667"/>
    </source>
</evidence>
<keyword evidence="2" id="KW-1185">Reference proteome</keyword>
<evidence type="ECO:0000313" key="1">
    <source>
        <dbReference type="EMBL" id="MFB9643307.1"/>
    </source>
</evidence>
<protein>
    <submittedName>
        <fullName evidence="1">Uncharacterized protein</fullName>
    </submittedName>
</protein>
<name>A0ABV5SSY1_9MICO</name>
<sequence length="73" mass="8347">MTYYFEGEVLFQNEYALLPPVVGQGVLHGKFYRVADVWEVNEKHAPVTHGIAVFLEKVETPAVFREVDPAYYA</sequence>
<proteinExistence type="predicted"/>
<dbReference type="EMBL" id="JBHMBL010000003">
    <property type="protein sequence ID" value="MFB9643307.1"/>
    <property type="molecule type" value="Genomic_DNA"/>
</dbReference>
<comment type="caution">
    <text evidence="1">The sequence shown here is derived from an EMBL/GenBank/DDBJ whole genome shotgun (WGS) entry which is preliminary data.</text>
</comment>
<gene>
    <name evidence="1" type="ORF">ACFFQV_13495</name>
</gene>